<keyword evidence="4 9" id="KW-0812">Transmembrane</keyword>
<feature type="transmembrane region" description="Helical" evidence="9">
    <location>
        <begin position="369"/>
        <end position="391"/>
    </location>
</feature>
<evidence type="ECO:0000256" key="2">
    <source>
        <dbReference type="ARBA" id="ARBA00022448"/>
    </source>
</evidence>
<feature type="transmembrane region" description="Helical" evidence="9">
    <location>
        <begin position="328"/>
        <end position="349"/>
    </location>
</feature>
<proteinExistence type="predicted"/>
<dbReference type="GO" id="GO:0016020">
    <property type="term" value="C:membrane"/>
    <property type="evidence" value="ECO:0007669"/>
    <property type="project" value="UniProtKB-SubCell"/>
</dbReference>
<organism evidence="11 12">
    <name type="scientific">Pyrenophora tritici-repentis</name>
    <dbReference type="NCBI Taxonomy" id="45151"/>
    <lineage>
        <taxon>Eukaryota</taxon>
        <taxon>Fungi</taxon>
        <taxon>Dikarya</taxon>
        <taxon>Ascomycota</taxon>
        <taxon>Pezizomycotina</taxon>
        <taxon>Dothideomycetes</taxon>
        <taxon>Pleosporomycetidae</taxon>
        <taxon>Pleosporales</taxon>
        <taxon>Pleosporineae</taxon>
        <taxon>Pleosporaceae</taxon>
        <taxon>Pyrenophora</taxon>
    </lineage>
</organism>
<dbReference type="GO" id="GO:0003677">
    <property type="term" value="F:DNA binding"/>
    <property type="evidence" value="ECO:0007669"/>
    <property type="project" value="InterPro"/>
</dbReference>
<evidence type="ECO:0000256" key="5">
    <source>
        <dbReference type="ARBA" id="ARBA00022989"/>
    </source>
</evidence>
<dbReference type="CDD" id="cd12148">
    <property type="entry name" value="fungal_TF_MHR"/>
    <property type="match status" value="1"/>
</dbReference>
<keyword evidence="2" id="KW-0813">Transport</keyword>
<dbReference type="Proteomes" id="UP000249757">
    <property type="component" value="Unassembled WGS sequence"/>
</dbReference>
<dbReference type="InterPro" id="IPR004738">
    <property type="entry name" value="Phos_permease"/>
</dbReference>
<gene>
    <name evidence="11" type="ORF">Ptr86124_004168</name>
</gene>
<dbReference type="InterPro" id="IPR005828">
    <property type="entry name" value="MFS_sugar_transport-like"/>
</dbReference>
<feature type="region of interest" description="Disordered" evidence="8">
    <location>
        <begin position="564"/>
        <end position="606"/>
    </location>
</feature>
<evidence type="ECO:0000259" key="10">
    <source>
        <dbReference type="PROSITE" id="PS50850"/>
    </source>
</evidence>
<evidence type="ECO:0000256" key="9">
    <source>
        <dbReference type="SAM" id="Phobius"/>
    </source>
</evidence>
<evidence type="ECO:0000313" key="12">
    <source>
        <dbReference type="Proteomes" id="UP000249757"/>
    </source>
</evidence>
<dbReference type="NCBIfam" id="TIGR00887">
    <property type="entry name" value="2A0109"/>
    <property type="match status" value="1"/>
</dbReference>
<dbReference type="PROSITE" id="PS00217">
    <property type="entry name" value="SUGAR_TRANSPORT_2"/>
    <property type="match status" value="1"/>
</dbReference>
<dbReference type="Gene3D" id="1.20.1250.20">
    <property type="entry name" value="MFS general substrate transporter like domains"/>
    <property type="match status" value="2"/>
</dbReference>
<evidence type="ECO:0000256" key="6">
    <source>
        <dbReference type="ARBA" id="ARBA00023136"/>
    </source>
</evidence>
<feature type="transmembrane region" description="Helical" evidence="9">
    <location>
        <begin position="60"/>
        <end position="77"/>
    </location>
</feature>
<feature type="region of interest" description="Disordered" evidence="8">
    <location>
        <begin position="1072"/>
        <end position="1126"/>
    </location>
</feature>
<protein>
    <submittedName>
        <fullName evidence="11">Inorganic phosphate transporter 1-6 /Pi cotransporter</fullName>
    </submittedName>
</protein>
<evidence type="ECO:0000313" key="11">
    <source>
        <dbReference type="EMBL" id="KAI1517231.1"/>
    </source>
</evidence>
<comment type="caution">
    <text evidence="11">The sequence shown here is derived from an EMBL/GenBank/DDBJ whole genome shotgun (WGS) entry which is preliminary data.</text>
</comment>
<sequence>MAAKTAGGNSAFHNFNNDFAHIEDPNERRRLALAEIDKAPFGWYHVRAILVAGTGFFTDSYDIFCVSLLTVMLGIVYKQDHKGTLTTPQDTAIKLATSAGTVIGQVGFGTLADIVGRKKMYGLELILIIVATLAQSLTGPGPGTSVVGLIIFWRVLMGIGIGGDYPLSSIITSEFATTKWRGAMMGAVFAMQGFGQLGGALVMLCLVSGFKAKLEPATGYDTCKGDCQIAVDKMWRALIGLGIVPACIALYYRLTIPETPRYTFDVARDVEKANEDTKQYLSGKHGEGHPDEITQVAARQQSSAKLDVPKASFKDFFRFYGKLRNGKILFGTAMSWLLLDVAFYGLGLNASTVLQAIGYANGANLHDKLYNLAAGNAILVCAGAIPGYWLAVATIDTIGRKPLQLIGFTILTILFVIWGFAYKHLSSHAMLAIYVLIQLFFNWGPNSTTFIVPGECFPTRYRSTSHGISAGSGKIGSIIAQGAISPLRTRGHPTKLNPSPWLNHVMQIFSAFMFAGIFTTLLIPETKRRTLEDLAQDWDMGDESITGAEHARKVDSIDEVGVTEIKGQQESPPESSRENSSSEPKTLKRSAPDSAEPQFISQNGEHEEIEDGLKVWGYMPGHVHYKIGNADEHAPRKESPPEAPIFDAVDKVLHAIPPRSITDAFVNHFLSVVNYRYSAIYGPTLAEQYVQWWTDRGAGKQLSPEFTCLLLRICAYSVQYLTPSLRKMIEFELACSSQTLTERFSDAAEELSRSFEASRTSIERVQELFLKGAWLKSESKIVESWHALSRTIREAQELGIDKDAGAEDLCEFGLEIRRRIWTLLYIWDWQMSAWLGRPNLIDQKNLTFKLPNLRLDQSTTQPNLLSPFAHMALQATLGRRIAAAMGNATSQTDLSAEQVLAIESTCEKFIEELPPIFRIDNPDLSLDEEHPYFVFQRHQLHCVIFLSKLDFLKPYLTRERRDKITDRDDEFRRKGIDVALDLLKVARKLFDHEFPINAKFHMVVFCVFDTATLLCSAIIHDRDRVLPHREEVVDAIENSLDMLHQLSLTTKLGASSYNFLFKLVQATPDLSRNTQLSKRQRHTSSSSSSSSSSAPSALKTTPPVEEPPPAAVIPPTTKPSNSFIEPAASASEPLPAMTMQDDLNFDIDQFLAQNPFGHLGDLNALDMGGMEQIWDWEDLHLDVYTQAGPNGWGAPGESA</sequence>
<reference evidence="12" key="1">
    <citation type="journal article" date="2022" name="Microb. Genom.">
        <title>A global pangenome for the wheat fungal pathogen Pyrenophora tritici-repentis and prediction of effector protein structural homology.</title>
        <authorList>
            <person name="Moolhuijzen P.M."/>
            <person name="See P.T."/>
            <person name="Shi G."/>
            <person name="Powell H.R."/>
            <person name="Cockram J."/>
            <person name="Jorgensen L.N."/>
            <person name="Benslimane H."/>
            <person name="Strelkov S.E."/>
            <person name="Turner J."/>
            <person name="Liu Z."/>
            <person name="Moffat C.S."/>
        </authorList>
    </citation>
    <scope>NUCLEOTIDE SEQUENCE [LARGE SCALE GENOMIC DNA]</scope>
</reference>
<accession>A0A922NNI9</accession>
<feature type="transmembrane region" description="Helical" evidence="9">
    <location>
        <begin position="121"/>
        <end position="139"/>
    </location>
</feature>
<evidence type="ECO:0000256" key="7">
    <source>
        <dbReference type="ARBA" id="ARBA00023242"/>
    </source>
</evidence>
<evidence type="ECO:0000256" key="4">
    <source>
        <dbReference type="ARBA" id="ARBA00022692"/>
    </source>
</evidence>
<keyword evidence="6 9" id="KW-0472">Membrane</keyword>
<dbReference type="InterPro" id="IPR036259">
    <property type="entry name" value="MFS_trans_sf"/>
</dbReference>
<dbReference type="InterPro" id="IPR020846">
    <property type="entry name" value="MFS_dom"/>
</dbReference>
<dbReference type="EMBL" id="NRDI02000004">
    <property type="protein sequence ID" value="KAI1517231.1"/>
    <property type="molecule type" value="Genomic_DNA"/>
</dbReference>
<feature type="domain" description="Major facilitator superfamily (MFS) profile" evidence="10">
    <location>
        <begin position="48"/>
        <end position="528"/>
    </location>
</feature>
<feature type="transmembrane region" description="Helical" evidence="9">
    <location>
        <begin position="234"/>
        <end position="252"/>
    </location>
</feature>
<feature type="transmembrane region" description="Helical" evidence="9">
    <location>
        <begin position="145"/>
        <end position="167"/>
    </location>
</feature>
<name>A0A922NNI9_9PLEO</name>
<dbReference type="CDD" id="cd17364">
    <property type="entry name" value="MFS_PhT"/>
    <property type="match status" value="1"/>
</dbReference>
<keyword evidence="5 9" id="KW-1133">Transmembrane helix</keyword>
<dbReference type="SMART" id="SM00906">
    <property type="entry name" value="Fungal_trans"/>
    <property type="match status" value="1"/>
</dbReference>
<feature type="compositionally biased region" description="Low complexity" evidence="8">
    <location>
        <begin position="570"/>
        <end position="584"/>
    </location>
</feature>
<dbReference type="PANTHER" id="PTHR24064">
    <property type="entry name" value="SOLUTE CARRIER FAMILY 22 MEMBER"/>
    <property type="match status" value="1"/>
</dbReference>
<dbReference type="GO" id="GO:0006351">
    <property type="term" value="P:DNA-templated transcription"/>
    <property type="evidence" value="ECO:0007669"/>
    <property type="project" value="InterPro"/>
</dbReference>
<dbReference type="GO" id="GO:0008270">
    <property type="term" value="F:zinc ion binding"/>
    <property type="evidence" value="ECO:0007669"/>
    <property type="project" value="InterPro"/>
</dbReference>
<dbReference type="AlphaFoldDB" id="A0A922NNI9"/>
<feature type="transmembrane region" description="Helical" evidence="9">
    <location>
        <begin position="188"/>
        <end position="210"/>
    </location>
</feature>
<dbReference type="InterPro" id="IPR005829">
    <property type="entry name" value="Sugar_transporter_CS"/>
</dbReference>
<evidence type="ECO:0000256" key="1">
    <source>
        <dbReference type="ARBA" id="ARBA00004141"/>
    </source>
</evidence>
<feature type="compositionally biased region" description="Low complexity" evidence="8">
    <location>
        <begin position="1084"/>
        <end position="1103"/>
    </location>
</feature>
<dbReference type="InterPro" id="IPR007219">
    <property type="entry name" value="XnlR_reg_dom"/>
</dbReference>
<feature type="transmembrane region" description="Helical" evidence="9">
    <location>
        <begin position="501"/>
        <end position="523"/>
    </location>
</feature>
<dbReference type="Pfam" id="PF00083">
    <property type="entry name" value="Sugar_tr"/>
    <property type="match status" value="1"/>
</dbReference>
<evidence type="ECO:0000256" key="3">
    <source>
        <dbReference type="ARBA" id="ARBA00022592"/>
    </source>
</evidence>
<feature type="transmembrane region" description="Helical" evidence="9">
    <location>
        <begin position="403"/>
        <end position="421"/>
    </location>
</feature>
<keyword evidence="3" id="KW-0592">Phosphate transport</keyword>
<evidence type="ECO:0000256" key="8">
    <source>
        <dbReference type="SAM" id="MobiDB-lite"/>
    </source>
</evidence>
<dbReference type="PROSITE" id="PS50850">
    <property type="entry name" value="MFS"/>
    <property type="match status" value="1"/>
</dbReference>
<keyword evidence="12" id="KW-1185">Reference proteome</keyword>
<feature type="compositionally biased region" description="Low complexity" evidence="8">
    <location>
        <begin position="1113"/>
        <end position="1126"/>
    </location>
</feature>
<dbReference type="Pfam" id="PF04082">
    <property type="entry name" value="Fungal_trans"/>
    <property type="match status" value="1"/>
</dbReference>
<dbReference type="GO" id="GO:0006817">
    <property type="term" value="P:phosphate ion transport"/>
    <property type="evidence" value="ECO:0007669"/>
    <property type="project" value="UniProtKB-KW"/>
</dbReference>
<keyword evidence="7" id="KW-0539">Nucleus</keyword>
<comment type="subcellular location">
    <subcellularLocation>
        <location evidence="1">Membrane</location>
        <topology evidence="1">Multi-pass membrane protein</topology>
    </subcellularLocation>
</comment>
<dbReference type="SUPFAM" id="SSF103473">
    <property type="entry name" value="MFS general substrate transporter"/>
    <property type="match status" value="1"/>
</dbReference>
<dbReference type="GO" id="GO:0005315">
    <property type="term" value="F:phosphate transmembrane transporter activity"/>
    <property type="evidence" value="ECO:0007669"/>
    <property type="project" value="InterPro"/>
</dbReference>